<evidence type="ECO:0000313" key="10">
    <source>
        <dbReference type="EMBL" id="TGD23303.1"/>
    </source>
</evidence>
<dbReference type="SUPFAM" id="SSF52402">
    <property type="entry name" value="Adenine nucleotide alpha hydrolases-like"/>
    <property type="match status" value="1"/>
</dbReference>
<keyword evidence="5 8" id="KW-0547">Nucleotide-binding</keyword>
<gene>
    <name evidence="8 10" type="primary">tilS</name>
    <name evidence="10" type="ORF">EGT49_06305</name>
</gene>
<dbReference type="GO" id="GO:0006400">
    <property type="term" value="P:tRNA modification"/>
    <property type="evidence" value="ECO:0007669"/>
    <property type="project" value="UniProtKB-UniRule"/>
</dbReference>
<organism evidence="10 11">
    <name type="scientific">Companilactobacillus suantsaicola</name>
    <dbReference type="NCBI Taxonomy" id="2487723"/>
    <lineage>
        <taxon>Bacteria</taxon>
        <taxon>Bacillati</taxon>
        <taxon>Bacillota</taxon>
        <taxon>Bacilli</taxon>
        <taxon>Lactobacillales</taxon>
        <taxon>Lactobacillaceae</taxon>
        <taxon>Companilactobacillus</taxon>
    </lineage>
</organism>
<dbReference type="AlphaFoldDB" id="A0A4Z0JLT2"/>
<evidence type="ECO:0000256" key="1">
    <source>
        <dbReference type="ARBA" id="ARBA00004496"/>
    </source>
</evidence>
<dbReference type="PANTHER" id="PTHR43033">
    <property type="entry name" value="TRNA(ILE)-LYSIDINE SYNTHASE-RELATED"/>
    <property type="match status" value="1"/>
</dbReference>
<dbReference type="GO" id="GO:0032267">
    <property type="term" value="F:tRNA(Ile)-lysidine synthase activity"/>
    <property type="evidence" value="ECO:0007669"/>
    <property type="project" value="UniProtKB-EC"/>
</dbReference>
<reference evidence="10 11" key="1">
    <citation type="submission" date="2018-10" db="EMBL/GenBank/DDBJ databases">
        <title>Lactobacillus sp. R7 and Lactobacillus sp. R19 isolated from fermented mustard green product of Taiwan.</title>
        <authorList>
            <person name="Lin S.-T."/>
        </authorList>
    </citation>
    <scope>NUCLEOTIDE SEQUENCE [LARGE SCALE GENOMIC DNA]</scope>
    <source>
        <strain evidence="10 11">BCRC 81127</strain>
    </source>
</reference>
<dbReference type="GO" id="GO:0005524">
    <property type="term" value="F:ATP binding"/>
    <property type="evidence" value="ECO:0007669"/>
    <property type="project" value="UniProtKB-UniRule"/>
</dbReference>
<dbReference type="Gene3D" id="3.40.50.620">
    <property type="entry name" value="HUPs"/>
    <property type="match status" value="1"/>
</dbReference>
<comment type="similarity">
    <text evidence="8">Belongs to the tRNA(Ile)-lysidine synthase family.</text>
</comment>
<evidence type="ECO:0000256" key="8">
    <source>
        <dbReference type="HAMAP-Rule" id="MF_01161"/>
    </source>
</evidence>
<keyword evidence="3 8" id="KW-0436">Ligase</keyword>
<evidence type="ECO:0000259" key="9">
    <source>
        <dbReference type="SMART" id="SM00977"/>
    </source>
</evidence>
<dbReference type="Pfam" id="PF01171">
    <property type="entry name" value="ATP_bind_3"/>
    <property type="match status" value="1"/>
</dbReference>
<dbReference type="SUPFAM" id="SSF56037">
    <property type="entry name" value="PheT/TilS domain"/>
    <property type="match status" value="1"/>
</dbReference>
<dbReference type="InterPro" id="IPR012796">
    <property type="entry name" value="Lysidine-tRNA-synth_C"/>
</dbReference>
<dbReference type="CDD" id="cd01992">
    <property type="entry name" value="TilS_N"/>
    <property type="match status" value="1"/>
</dbReference>
<dbReference type="Proteomes" id="UP000298021">
    <property type="component" value="Unassembled WGS sequence"/>
</dbReference>
<dbReference type="RefSeq" id="WP_135372614.1">
    <property type="nucleotide sequence ID" value="NZ_RKLY01000013.1"/>
</dbReference>
<comment type="subcellular location">
    <subcellularLocation>
        <location evidence="1 8">Cytoplasm</location>
    </subcellularLocation>
</comment>
<feature type="binding site" evidence="8">
    <location>
        <begin position="28"/>
        <end position="33"/>
    </location>
    <ligand>
        <name>ATP</name>
        <dbReference type="ChEBI" id="CHEBI:30616"/>
    </ligand>
</feature>
<dbReference type="PANTHER" id="PTHR43033:SF1">
    <property type="entry name" value="TRNA(ILE)-LYSIDINE SYNTHASE-RELATED"/>
    <property type="match status" value="1"/>
</dbReference>
<keyword evidence="6 8" id="KW-0067">ATP-binding</keyword>
<dbReference type="NCBIfam" id="TIGR02432">
    <property type="entry name" value="lysidine_TilS_N"/>
    <property type="match status" value="1"/>
</dbReference>
<dbReference type="EC" id="6.3.4.19" evidence="8"/>
<comment type="caution">
    <text evidence="10">The sequence shown here is derived from an EMBL/GenBank/DDBJ whole genome shotgun (WGS) entry which is preliminary data.</text>
</comment>
<dbReference type="SMART" id="SM00977">
    <property type="entry name" value="TilS_C"/>
    <property type="match status" value="1"/>
</dbReference>
<comment type="function">
    <text evidence="8">Ligates lysine onto the cytidine present at position 34 of the AUA codon-specific tRNA(Ile) that contains the anticodon CAU, in an ATP-dependent manner. Cytidine is converted to lysidine, thus changing the amino acid specificity of the tRNA from methionine to isoleucine.</text>
</comment>
<dbReference type="InterPro" id="IPR012094">
    <property type="entry name" value="tRNA_Ile_lys_synt"/>
</dbReference>
<dbReference type="InterPro" id="IPR011063">
    <property type="entry name" value="TilS/TtcA_N"/>
</dbReference>
<comment type="domain">
    <text evidence="8">The N-terminal region contains the highly conserved SGGXDS motif, predicted to be a P-loop motif involved in ATP binding.</text>
</comment>
<evidence type="ECO:0000256" key="6">
    <source>
        <dbReference type="ARBA" id="ARBA00022840"/>
    </source>
</evidence>
<accession>A0A4Z0JLT2</accession>
<dbReference type="InterPro" id="IPR012795">
    <property type="entry name" value="tRNA_Ile_lys_synt_N"/>
</dbReference>
<feature type="domain" description="Lysidine-tRNA(Ile) synthetase C-terminal" evidence="9">
    <location>
        <begin position="365"/>
        <end position="436"/>
    </location>
</feature>
<evidence type="ECO:0000256" key="2">
    <source>
        <dbReference type="ARBA" id="ARBA00022490"/>
    </source>
</evidence>
<dbReference type="GO" id="GO:0005737">
    <property type="term" value="C:cytoplasm"/>
    <property type="evidence" value="ECO:0007669"/>
    <property type="project" value="UniProtKB-SubCell"/>
</dbReference>
<evidence type="ECO:0000256" key="4">
    <source>
        <dbReference type="ARBA" id="ARBA00022694"/>
    </source>
</evidence>
<dbReference type="HAMAP" id="MF_01161">
    <property type="entry name" value="tRNA_Ile_lys_synt"/>
    <property type="match status" value="1"/>
</dbReference>
<keyword evidence="2 8" id="KW-0963">Cytoplasm</keyword>
<dbReference type="OrthoDB" id="9807403at2"/>
<dbReference type="NCBIfam" id="TIGR02433">
    <property type="entry name" value="lysidine_TilS_C"/>
    <property type="match status" value="1"/>
</dbReference>
<keyword evidence="4 8" id="KW-0819">tRNA processing</keyword>
<evidence type="ECO:0000256" key="5">
    <source>
        <dbReference type="ARBA" id="ARBA00022741"/>
    </source>
</evidence>
<dbReference type="InterPro" id="IPR014729">
    <property type="entry name" value="Rossmann-like_a/b/a_fold"/>
</dbReference>
<proteinExistence type="inferred from homology"/>
<evidence type="ECO:0000256" key="3">
    <source>
        <dbReference type="ARBA" id="ARBA00022598"/>
    </source>
</evidence>
<evidence type="ECO:0000256" key="7">
    <source>
        <dbReference type="ARBA" id="ARBA00048539"/>
    </source>
</evidence>
<dbReference type="EMBL" id="RKLY01000013">
    <property type="protein sequence ID" value="TGD23303.1"/>
    <property type="molecule type" value="Genomic_DNA"/>
</dbReference>
<comment type="catalytic activity">
    <reaction evidence="7 8">
        <text>cytidine(34) in tRNA(Ile2) + L-lysine + ATP = lysidine(34) in tRNA(Ile2) + AMP + diphosphate + H(+)</text>
        <dbReference type="Rhea" id="RHEA:43744"/>
        <dbReference type="Rhea" id="RHEA-COMP:10625"/>
        <dbReference type="Rhea" id="RHEA-COMP:10670"/>
        <dbReference type="ChEBI" id="CHEBI:15378"/>
        <dbReference type="ChEBI" id="CHEBI:30616"/>
        <dbReference type="ChEBI" id="CHEBI:32551"/>
        <dbReference type="ChEBI" id="CHEBI:33019"/>
        <dbReference type="ChEBI" id="CHEBI:82748"/>
        <dbReference type="ChEBI" id="CHEBI:83665"/>
        <dbReference type="ChEBI" id="CHEBI:456215"/>
        <dbReference type="EC" id="6.3.4.19"/>
    </reaction>
</comment>
<name>A0A4Z0JLT2_9LACO</name>
<keyword evidence="11" id="KW-1185">Reference proteome</keyword>
<sequence>MELDQKVIDTVKKVLKKYHAKRVLVAVSGGVDSMVLLHVLSQLLPKDSFGVVNVDHDLRPESASEVAFVQDFCVQNDFQFFTTKWMNQPKDDIGMEAAARKFRYGFFKQIMQENDFDTLVTAHHANDLAENMLMKMIRSGNAYEVVSLKEQRPFANGQIVRPLLNFAKADITVLADIHDINHVQDQTNFDNITMRNRLRNNIFPELQKENGQLLHHFGFFEQQILALLKLAQEKFTEIESQMQLQEKPISGLLNPVLQLDRQQQTLFWGNFFTKLQLGISISNRQIDSIIEVVTNNDANASINLADSWQFIKSYDNFVIRQIKPQKTTELAITLGQSVKFLKRDFNLSTSESDFNLTTDFIPKTITLRTRRTGDKLLLSNGFHQKLSKRFINEKIPEYKRDDYLVLLFDNRIVWVEKIYNMSDYLKKGSKHYKIKLD</sequence>
<dbReference type="Pfam" id="PF11734">
    <property type="entry name" value="TilS_C"/>
    <property type="match status" value="1"/>
</dbReference>
<evidence type="ECO:0000313" key="11">
    <source>
        <dbReference type="Proteomes" id="UP000298021"/>
    </source>
</evidence>
<protein>
    <recommendedName>
        <fullName evidence="8">tRNA(Ile)-lysidine synthase</fullName>
        <ecNumber evidence="8">6.3.4.19</ecNumber>
    </recommendedName>
    <alternativeName>
        <fullName evidence="8">tRNA(Ile)-2-lysyl-cytidine synthase</fullName>
    </alternativeName>
    <alternativeName>
        <fullName evidence="8">tRNA(Ile)-lysidine synthetase</fullName>
    </alternativeName>
</protein>